<dbReference type="InterPro" id="IPR027443">
    <property type="entry name" value="IPNS-like_sf"/>
</dbReference>
<reference evidence="1" key="1">
    <citation type="submission" date="2020-12" db="EMBL/GenBank/DDBJ databases">
        <title>Metabolic potential, ecology and presence of endohyphal bacteria is reflected in genomic diversity of Mucoromycotina.</title>
        <authorList>
            <person name="Muszewska A."/>
            <person name="Okrasinska A."/>
            <person name="Steczkiewicz K."/>
            <person name="Drgas O."/>
            <person name="Orlowska M."/>
            <person name="Perlinska-Lenart U."/>
            <person name="Aleksandrzak-Piekarczyk T."/>
            <person name="Szatraj K."/>
            <person name="Zielenkiewicz U."/>
            <person name="Pilsyk S."/>
            <person name="Malc E."/>
            <person name="Mieczkowski P."/>
            <person name="Kruszewska J.S."/>
            <person name="Biernat P."/>
            <person name="Pawlowska J."/>
        </authorList>
    </citation>
    <scope>NUCLEOTIDE SEQUENCE</scope>
    <source>
        <strain evidence="1">WA0000067209</strain>
    </source>
</reference>
<gene>
    <name evidence="1" type="ORF">INT43_006872</name>
</gene>
<dbReference type="Pfam" id="PF07350">
    <property type="entry name" value="Gig2-like"/>
    <property type="match status" value="1"/>
</dbReference>
<dbReference type="Gene3D" id="2.60.120.330">
    <property type="entry name" value="B-lactam Antibiotic, Isopenicillin N Synthase, Chain"/>
    <property type="match status" value="1"/>
</dbReference>
<evidence type="ECO:0008006" key="3">
    <source>
        <dbReference type="Google" id="ProtNLM"/>
    </source>
</evidence>
<evidence type="ECO:0000313" key="2">
    <source>
        <dbReference type="Proteomes" id="UP000654370"/>
    </source>
</evidence>
<organism evidence="1 2">
    <name type="scientific">Mortierella isabellina</name>
    <name type="common">Filamentous fungus</name>
    <name type="synonym">Umbelopsis isabellina</name>
    <dbReference type="NCBI Taxonomy" id="91625"/>
    <lineage>
        <taxon>Eukaryota</taxon>
        <taxon>Fungi</taxon>
        <taxon>Fungi incertae sedis</taxon>
        <taxon>Mucoromycota</taxon>
        <taxon>Mucoromycotina</taxon>
        <taxon>Umbelopsidomycetes</taxon>
        <taxon>Umbelopsidales</taxon>
        <taxon>Umbelopsidaceae</taxon>
        <taxon>Umbelopsis</taxon>
    </lineage>
</organism>
<dbReference type="AlphaFoldDB" id="A0A8H7PX20"/>
<proteinExistence type="predicted"/>
<dbReference type="InterPro" id="IPR010856">
    <property type="entry name" value="Gig2-like"/>
</dbReference>
<dbReference type="SUPFAM" id="SSF51197">
    <property type="entry name" value="Clavaminate synthase-like"/>
    <property type="match status" value="1"/>
</dbReference>
<dbReference type="Proteomes" id="UP000654370">
    <property type="component" value="Unassembled WGS sequence"/>
</dbReference>
<protein>
    <recommendedName>
        <fullName evidence="3">DUF1479-domain-containing protein</fullName>
    </recommendedName>
</protein>
<evidence type="ECO:0000313" key="1">
    <source>
        <dbReference type="EMBL" id="KAG2181947.1"/>
    </source>
</evidence>
<dbReference type="PANTHER" id="PTHR30613:SF1">
    <property type="entry name" value="DUF1479 DOMAIN PROTEIN (AFU_ORTHOLOGUE AFUA_5G09280)"/>
    <property type="match status" value="1"/>
</dbReference>
<dbReference type="PANTHER" id="PTHR30613">
    <property type="entry name" value="UNCHARACTERIZED PROTEIN YBIU-RELATED"/>
    <property type="match status" value="1"/>
</dbReference>
<keyword evidence="2" id="KW-1185">Reference proteome</keyword>
<accession>A0A8H7PX20</accession>
<dbReference type="OrthoDB" id="8249012at2759"/>
<comment type="caution">
    <text evidence="1">The sequence shown here is derived from an EMBL/GenBank/DDBJ whole genome shotgun (WGS) entry which is preliminary data.</text>
</comment>
<sequence>MFSTKKAGDISSAFSFGVKDELPAHYKDLKNQLRPSNIQEAWDRLIDVYEKESQEIQKAGSNAVPQVEYKDIEANNGSFPDHIVKAIRKTGCIVVRGVFDREEALGYKQQVKDYISKHPGIKGYPADDPQVWELYWTKGQVAARSHPNFVAVSNAINKIWHASDETAIDLSTNVAYCDRLRIRQPGDTSFALGEHVDGGSVERWEDPEYRKCYQHILNGEWERYDPFDATHRVDAVMDMYNCSGTLTFGRVHQKFAKNGRSFQGWVSLSDVKSPNGGTLKVCPLIKETTSYIMMRPLLSDLKDSSDMGGSRPGSQQLINEEQHPHIIKTMVTVPEVHPGDCVFWSADTVHAVEKECRNPTDSSVFYIPVAPLCAINSKYLRRQRDCFDGGYPVHSTPADFPGNHCELEFDDRAKPEDLTNLGRLGMGYTRFQETANMTEGQKQAINIANSHLFE</sequence>
<name>A0A8H7PX20_MORIS</name>
<dbReference type="EMBL" id="JAEPQZ010000004">
    <property type="protein sequence ID" value="KAG2181947.1"/>
    <property type="molecule type" value="Genomic_DNA"/>
</dbReference>